<dbReference type="Pfam" id="PF16523">
    <property type="entry name" value="betaPIX_CC"/>
    <property type="match status" value="1"/>
</dbReference>
<dbReference type="CDD" id="cd01225">
    <property type="entry name" value="PH_Cool_Pix"/>
    <property type="match status" value="1"/>
</dbReference>
<dbReference type="RefSeq" id="XP_030837848.1">
    <property type="nucleotide sequence ID" value="XM_030981988.1"/>
</dbReference>
<dbReference type="SUPFAM" id="SSF50729">
    <property type="entry name" value="PH domain-like"/>
    <property type="match status" value="1"/>
</dbReference>
<dbReference type="GO" id="GO:0005085">
    <property type="term" value="F:guanyl-nucleotide exchange factor activity"/>
    <property type="evidence" value="ECO:0007669"/>
    <property type="project" value="UniProtKB-KW"/>
</dbReference>
<evidence type="ECO:0000256" key="4">
    <source>
        <dbReference type="SAM" id="MobiDB-lite"/>
    </source>
</evidence>
<reference evidence="7" key="1">
    <citation type="submission" date="2015-02" db="EMBL/GenBank/DDBJ databases">
        <title>Genome sequencing for Strongylocentrotus purpuratus.</title>
        <authorList>
            <person name="Murali S."/>
            <person name="Liu Y."/>
            <person name="Vee V."/>
            <person name="English A."/>
            <person name="Wang M."/>
            <person name="Skinner E."/>
            <person name="Han Y."/>
            <person name="Muzny D.M."/>
            <person name="Worley K.C."/>
            <person name="Gibbs R.A."/>
        </authorList>
    </citation>
    <scope>NUCLEOTIDE SEQUENCE</scope>
</reference>
<dbReference type="PANTHER" id="PTHR46026:SF1">
    <property type="entry name" value="RHO-TYPE GUANINE NUCLEOTIDE EXCHANGE FACTOR, ISOFORM F"/>
    <property type="match status" value="1"/>
</dbReference>
<comment type="subcellular location">
    <subcellularLocation>
        <location evidence="1">Cell projection</location>
    </subcellularLocation>
</comment>
<feature type="region of interest" description="Disordered" evidence="4">
    <location>
        <begin position="474"/>
        <end position="502"/>
    </location>
</feature>
<evidence type="ECO:0000256" key="2">
    <source>
        <dbReference type="ARBA" id="ARBA00022658"/>
    </source>
</evidence>
<dbReference type="Gene3D" id="1.20.900.10">
    <property type="entry name" value="Dbl homology (DH) domain"/>
    <property type="match status" value="1"/>
</dbReference>
<dbReference type="CDD" id="cd00160">
    <property type="entry name" value="RhoGEF"/>
    <property type="match status" value="1"/>
</dbReference>
<dbReference type="Gene3D" id="2.30.29.30">
    <property type="entry name" value="Pleckstrin-homology domain (PH domain)/Phosphotyrosine-binding domain (PTB)"/>
    <property type="match status" value="1"/>
</dbReference>
<feature type="region of interest" description="Disordered" evidence="4">
    <location>
        <begin position="394"/>
        <end position="429"/>
    </location>
</feature>
<evidence type="ECO:0000256" key="1">
    <source>
        <dbReference type="ARBA" id="ARBA00004316"/>
    </source>
</evidence>
<accession>A0A7M7NKF9</accession>
<dbReference type="PROSITE" id="PS50010">
    <property type="entry name" value="DH_2"/>
    <property type="match status" value="1"/>
</dbReference>
<keyword evidence="2" id="KW-0344">Guanine-nucleotide releasing factor</keyword>
<proteinExistence type="predicted"/>
<dbReference type="InterPro" id="IPR032409">
    <property type="entry name" value="GEF6/7_CC"/>
</dbReference>
<dbReference type="EnsemblMetazoa" id="XM_030981988">
    <property type="protein sequence ID" value="XP_030837848"/>
    <property type="gene ID" value="LOC578870"/>
</dbReference>
<dbReference type="AlphaFoldDB" id="A0A7M7NKF9"/>
<evidence type="ECO:0000256" key="3">
    <source>
        <dbReference type="ARBA" id="ARBA00023273"/>
    </source>
</evidence>
<evidence type="ECO:0000313" key="6">
    <source>
        <dbReference type="EnsemblMetazoa" id="XP_030837848"/>
    </source>
</evidence>
<dbReference type="InterPro" id="IPR046376">
    <property type="entry name" value="PH_Cool_Pix"/>
</dbReference>
<name>A0A7M7NKF9_STRPU</name>
<dbReference type="SUPFAM" id="SSF48065">
    <property type="entry name" value="DBL homology domain (DH-domain)"/>
    <property type="match status" value="1"/>
</dbReference>
<reference evidence="6" key="2">
    <citation type="submission" date="2021-01" db="UniProtKB">
        <authorList>
            <consortium name="EnsemblMetazoa"/>
        </authorList>
    </citation>
    <scope>IDENTIFICATION</scope>
</reference>
<dbReference type="GO" id="GO:0042995">
    <property type="term" value="C:cell projection"/>
    <property type="evidence" value="ECO:0007669"/>
    <property type="project" value="UniProtKB-SubCell"/>
</dbReference>
<dbReference type="Pfam" id="PF00621">
    <property type="entry name" value="RhoGEF"/>
    <property type="match status" value="1"/>
</dbReference>
<keyword evidence="3" id="KW-0966">Cell projection</keyword>
<sequence>MAWISSRDDTDAIPLSCSFTSSRIRMMVVMCMCCCGAKRAMFKQRDRAASFDYVYDRKPKSTYEPSETKIVNDVTLGTDQPIDKLKYHTEVIESLLETEKQLTSELQTLISTYLRPLESSNILTLQDWSTLCSNLDDLLTFQHNLTKSIEEAGKLEGKHRRIGACFMKVSTQYRTLYSIYCANHPRAGAVLSENGDELSRFMESKGAPSPGIMFLTTGLSSPFRKMEKYTAVLKELERHLPAGHPDKIDMSTAISVYKEIATYCQAMRKRKEIELDIMTGPIQGWEGDEIHHLGEVIEMTQGAVYIDGAKCERFFLVFHQCFIMLSPTSGMNGFIFLGRYPVTSVRVNRLPDTEKEQGAFELSAQGLEKTKIICPAVLDREQLFDAIEVAPSRVPQKNSTPMPSPGLCGSPPPVPPAAGKPGAPNSLPDSNHITSNSPILANCRDLASPVPMAMRHGNVITCLRPAPPINPMTIWARKEGSGKSPRGKRRNLTKKKDKGKGDKNVEAAIIQKLDSQVLEEDNRILKVIEAYCTSAGSRNASNSVPLEAAPHVFLAEDEKIMVEETKGSETVVEEKTLVDTVYALRDQVKDLMDETKRLKCDLDDERKARRRLETSVRHSIAKYDKEETNL</sequence>
<dbReference type="Proteomes" id="UP000007110">
    <property type="component" value="Unassembled WGS sequence"/>
</dbReference>
<organism evidence="6 7">
    <name type="scientific">Strongylocentrotus purpuratus</name>
    <name type="common">Purple sea urchin</name>
    <dbReference type="NCBI Taxonomy" id="7668"/>
    <lineage>
        <taxon>Eukaryota</taxon>
        <taxon>Metazoa</taxon>
        <taxon>Echinodermata</taxon>
        <taxon>Eleutherozoa</taxon>
        <taxon>Echinozoa</taxon>
        <taxon>Echinoidea</taxon>
        <taxon>Euechinoidea</taxon>
        <taxon>Echinacea</taxon>
        <taxon>Camarodonta</taxon>
        <taxon>Echinidea</taxon>
        <taxon>Strongylocentrotidae</taxon>
        <taxon>Strongylocentrotus</taxon>
    </lineage>
</organism>
<dbReference type="FunFam" id="1.20.900.10:FF:000016">
    <property type="entry name" value="Rho guanine nucleotide exchange factor 6"/>
    <property type="match status" value="1"/>
</dbReference>
<feature type="domain" description="DH" evidence="5">
    <location>
        <begin position="87"/>
        <end position="267"/>
    </location>
</feature>
<evidence type="ECO:0000313" key="7">
    <source>
        <dbReference type="Proteomes" id="UP000007110"/>
    </source>
</evidence>
<dbReference type="SMART" id="SM00325">
    <property type="entry name" value="RhoGEF"/>
    <property type="match status" value="1"/>
</dbReference>
<dbReference type="InterPro" id="IPR011993">
    <property type="entry name" value="PH-like_dom_sf"/>
</dbReference>
<feature type="compositionally biased region" description="Basic residues" evidence="4">
    <location>
        <begin position="485"/>
        <end position="498"/>
    </location>
</feature>
<dbReference type="InterPro" id="IPR000219">
    <property type="entry name" value="DH_dom"/>
</dbReference>
<dbReference type="Pfam" id="PF16614">
    <property type="entry name" value="RhoGEF67_u2"/>
    <property type="match status" value="1"/>
</dbReference>
<dbReference type="InterPro" id="IPR035899">
    <property type="entry name" value="DBL_dom_sf"/>
</dbReference>
<evidence type="ECO:0000259" key="5">
    <source>
        <dbReference type="PROSITE" id="PS50010"/>
    </source>
</evidence>
<protein>
    <recommendedName>
        <fullName evidence="5">DH domain-containing protein</fullName>
    </recommendedName>
</protein>
<dbReference type="PANTHER" id="PTHR46026">
    <property type="entry name" value="RHO-TYPE GUANINE NUCLEOTIDE EXCHANGE FACTOR, ISOFORM F"/>
    <property type="match status" value="1"/>
</dbReference>
<dbReference type="Gene3D" id="1.20.5.390">
    <property type="entry name" value="L1 transposable element, trimerization domain"/>
    <property type="match status" value="1"/>
</dbReference>
<dbReference type="GeneID" id="578870"/>
<keyword evidence="7" id="KW-1185">Reference proteome</keyword>